<dbReference type="GO" id="GO:0020037">
    <property type="term" value="F:heme binding"/>
    <property type="evidence" value="ECO:0007669"/>
    <property type="project" value="InterPro"/>
</dbReference>
<dbReference type="GO" id="GO:0008395">
    <property type="term" value="F:steroid hydroxylase activity"/>
    <property type="evidence" value="ECO:0007669"/>
    <property type="project" value="TreeGrafter"/>
</dbReference>
<proteinExistence type="inferred from homology"/>
<dbReference type="InterPro" id="IPR036396">
    <property type="entry name" value="Cyt_P450_sf"/>
</dbReference>
<comment type="similarity">
    <text evidence="1">Belongs to the cytochrome P450 family.</text>
</comment>
<sequence>MIDRPAIAVRSDEFLDDPVGCLARARAAGGVCPTTPDNWMLVTRHELVRTVLLDPETYSSRINKHHTVPAEIADEVGALRAQGWPYTSALGTNDAPEHTRLRRMVNKSFTPRGLTALEPLVRAAAEELAAALPDGEEIDFQAMFGEPLPVWAISRVLGLPAERRDDIRRWSTAAVATIGSNPSAAQWVSYEADLLDFQLTMAAVLEANRDRPEPGLIAELAGAIAEDGADDGGEGVQMSLLLTLLRELVVAGNETTGKFIAESIRLFGADETVWQRIRENPQFATNVVEEAVRLASPTQHAMRVVTRETDLDGVALQPGQLVMLSLASANRDERVFESPDAFDPDREHGRAHLAFGQGPHMCIGAGLARMESVIAWQVLAEHVKSIVPSADSGPYTRSYILRGPLEMRATVNRR</sequence>
<dbReference type="PROSITE" id="PS00086">
    <property type="entry name" value="CYTOCHROME_P450"/>
    <property type="match status" value="1"/>
</dbReference>
<dbReference type="Gene3D" id="1.10.630.10">
    <property type="entry name" value="Cytochrome P450"/>
    <property type="match status" value="1"/>
</dbReference>
<evidence type="ECO:0000313" key="2">
    <source>
        <dbReference type="EMBL" id="CAB4861212.1"/>
    </source>
</evidence>
<dbReference type="InterPro" id="IPR001128">
    <property type="entry name" value="Cyt_P450"/>
</dbReference>
<dbReference type="GO" id="GO:0005506">
    <property type="term" value="F:iron ion binding"/>
    <property type="evidence" value="ECO:0007669"/>
    <property type="project" value="InterPro"/>
</dbReference>
<dbReference type="PANTHER" id="PTHR46696">
    <property type="entry name" value="P450, PUTATIVE (EUROFUNG)-RELATED"/>
    <property type="match status" value="1"/>
</dbReference>
<dbReference type="EMBL" id="CAFBLS010000016">
    <property type="protein sequence ID" value="CAB4861212.1"/>
    <property type="molecule type" value="Genomic_DNA"/>
</dbReference>
<accession>A0A6J7CRG3</accession>
<dbReference type="Pfam" id="PF00067">
    <property type="entry name" value="p450"/>
    <property type="match status" value="1"/>
</dbReference>
<dbReference type="GO" id="GO:0036199">
    <property type="term" value="F:cholest-4-en-3-one 26-monooxygenase activity"/>
    <property type="evidence" value="ECO:0007669"/>
    <property type="project" value="TreeGrafter"/>
</dbReference>
<dbReference type="PRINTS" id="PR00359">
    <property type="entry name" value="BP450"/>
</dbReference>
<dbReference type="SUPFAM" id="SSF48264">
    <property type="entry name" value="Cytochrome P450"/>
    <property type="match status" value="1"/>
</dbReference>
<dbReference type="InterPro" id="IPR002397">
    <property type="entry name" value="Cyt_P450_B"/>
</dbReference>
<dbReference type="PANTHER" id="PTHR46696:SF4">
    <property type="entry name" value="BIOTIN BIOSYNTHESIS CYTOCHROME P450"/>
    <property type="match status" value="1"/>
</dbReference>
<dbReference type="GO" id="GO:0006707">
    <property type="term" value="P:cholesterol catabolic process"/>
    <property type="evidence" value="ECO:0007669"/>
    <property type="project" value="TreeGrafter"/>
</dbReference>
<evidence type="ECO:0000256" key="1">
    <source>
        <dbReference type="ARBA" id="ARBA00010617"/>
    </source>
</evidence>
<reference evidence="2" key="1">
    <citation type="submission" date="2020-05" db="EMBL/GenBank/DDBJ databases">
        <authorList>
            <person name="Chiriac C."/>
            <person name="Salcher M."/>
            <person name="Ghai R."/>
            <person name="Kavagutti S V."/>
        </authorList>
    </citation>
    <scope>NUCLEOTIDE SEQUENCE</scope>
</reference>
<name>A0A6J7CRG3_9ZZZZ</name>
<organism evidence="2">
    <name type="scientific">freshwater metagenome</name>
    <dbReference type="NCBI Taxonomy" id="449393"/>
    <lineage>
        <taxon>unclassified sequences</taxon>
        <taxon>metagenomes</taxon>
        <taxon>ecological metagenomes</taxon>
    </lineage>
</organism>
<protein>
    <submittedName>
        <fullName evidence="2">Unannotated protein</fullName>
    </submittedName>
</protein>
<gene>
    <name evidence="2" type="ORF">UFOPK3402_00219</name>
</gene>
<dbReference type="InterPro" id="IPR017972">
    <property type="entry name" value="Cyt_P450_CS"/>
</dbReference>
<dbReference type="AlphaFoldDB" id="A0A6J7CRG3"/>